<dbReference type="InterPro" id="IPR050859">
    <property type="entry name" value="Class-I_PLP-dep_aminotransf"/>
</dbReference>
<evidence type="ECO:0000313" key="9">
    <source>
        <dbReference type="Proteomes" id="UP000004956"/>
    </source>
</evidence>
<keyword evidence="6" id="KW-0663">Pyridoxal phosphate</keyword>
<comment type="subunit">
    <text evidence="3">Homodimer.</text>
</comment>
<dbReference type="Proteomes" id="UP000004956">
    <property type="component" value="Unassembled WGS sequence"/>
</dbReference>
<evidence type="ECO:0000256" key="6">
    <source>
        <dbReference type="ARBA" id="ARBA00022898"/>
    </source>
</evidence>
<evidence type="ECO:0000259" key="7">
    <source>
        <dbReference type="Pfam" id="PF00155"/>
    </source>
</evidence>
<dbReference type="InterPro" id="IPR015421">
    <property type="entry name" value="PyrdxlP-dep_Trfase_major"/>
</dbReference>
<dbReference type="GO" id="GO:0030170">
    <property type="term" value="F:pyridoxal phosphate binding"/>
    <property type="evidence" value="ECO:0007669"/>
    <property type="project" value="InterPro"/>
</dbReference>
<dbReference type="InterPro" id="IPR004839">
    <property type="entry name" value="Aminotransferase_I/II_large"/>
</dbReference>
<keyword evidence="9" id="KW-1185">Reference proteome</keyword>
<dbReference type="FunFam" id="3.40.640.10:FF:000053">
    <property type="entry name" value="Aminotransferase, class I"/>
    <property type="match status" value="1"/>
</dbReference>
<dbReference type="Pfam" id="PF00155">
    <property type="entry name" value="Aminotran_1_2"/>
    <property type="match status" value="1"/>
</dbReference>
<evidence type="ECO:0000256" key="5">
    <source>
        <dbReference type="ARBA" id="ARBA00022679"/>
    </source>
</evidence>
<dbReference type="AlphaFoldDB" id="H3KBU0"/>
<keyword evidence="5 8" id="KW-0808">Transferase</keyword>
<dbReference type="PATRIC" id="fig|762967.3.peg.158"/>
<evidence type="ECO:0000256" key="2">
    <source>
        <dbReference type="ARBA" id="ARBA00007441"/>
    </source>
</evidence>
<dbReference type="InterPro" id="IPR015424">
    <property type="entry name" value="PyrdxlP-dep_Trfase"/>
</dbReference>
<dbReference type="Gene3D" id="3.40.640.10">
    <property type="entry name" value="Type I PLP-dependent aspartate aminotransferase-like (Major domain)"/>
    <property type="match status" value="1"/>
</dbReference>
<sequence length="401" mass="44504">MNNDFRPTPTYSAACAPKGDSVILEVLALAARPDVISFAGGLPSPEGFPVKEIAKAAQWVLDNHAARALQYSACQGVPELREVIARRETEKGAPTSPDEVLVVSGSQQALDMMGRLFVDAGSKVLVESPTYMGALQAFALNSPKFVELPCDEEGLNPDLITREMVEGARFAYVMPTFQNPTGLTISEERRRKLAEKAREFDFWLVEDNPYGELWYEDEPAPSLRAFAPERTITLGTMSKVLAPGFRLGYILAPKHVLDACMELKQAMDLHTSTFTQLICARVLSEGLFKDHLPMVRALYRRQARAMLDAMEREMPQHPELSWTKPEGGMFLWMKLPKHIDAAELMKAVLATDVPVGFVPGFAFFANDPKPANYLRLSFVTVPVERINAGVKSLADTLRKFL</sequence>
<dbReference type="Gene3D" id="3.90.1150.10">
    <property type="entry name" value="Aspartate Aminotransferase, domain 1"/>
    <property type="match status" value="1"/>
</dbReference>
<dbReference type="EMBL" id="AFBQ01000023">
    <property type="protein sequence ID" value="EHY32411.1"/>
    <property type="molecule type" value="Genomic_DNA"/>
</dbReference>
<accession>H3KBU0</accession>
<dbReference type="STRING" id="762967.HMPREF9440_00187"/>
<comment type="cofactor">
    <cofactor evidence="1">
        <name>pyridoxal 5'-phosphate</name>
        <dbReference type="ChEBI" id="CHEBI:597326"/>
    </cofactor>
</comment>
<proteinExistence type="inferred from homology"/>
<dbReference type="PANTHER" id="PTHR42790">
    <property type="entry name" value="AMINOTRANSFERASE"/>
    <property type="match status" value="1"/>
</dbReference>
<comment type="caution">
    <text evidence="8">The sequence shown here is derived from an EMBL/GenBank/DDBJ whole genome shotgun (WGS) entry which is preliminary data.</text>
</comment>
<reference evidence="8 9" key="1">
    <citation type="submission" date="2011-11" db="EMBL/GenBank/DDBJ databases">
        <authorList>
            <person name="Weinstock G."/>
            <person name="Sodergren E."/>
            <person name="Clifton S."/>
            <person name="Fulton L."/>
            <person name="Fulton B."/>
            <person name="Courtney L."/>
            <person name="Fronick C."/>
            <person name="Harrison M."/>
            <person name="Strong C."/>
            <person name="Farmer C."/>
            <person name="Delahaunty K."/>
            <person name="Markovic C."/>
            <person name="Hall O."/>
            <person name="Minx P."/>
            <person name="Tomlinson C."/>
            <person name="Mitreva M."/>
            <person name="Hou S."/>
            <person name="Chen J."/>
            <person name="Wollam A."/>
            <person name="Pepin K.H."/>
            <person name="Johnson M."/>
            <person name="Bhonagiri V."/>
            <person name="Zhang X."/>
            <person name="Suruliraj S."/>
            <person name="Warren W."/>
            <person name="Chinwalla A."/>
            <person name="Mardis E.R."/>
            <person name="Wilson R.K."/>
        </authorList>
    </citation>
    <scope>NUCLEOTIDE SEQUENCE [LARGE SCALE GENOMIC DNA]</scope>
    <source>
        <strain evidence="8 9">YIT 11816</strain>
    </source>
</reference>
<dbReference type="SUPFAM" id="SSF53383">
    <property type="entry name" value="PLP-dependent transferases"/>
    <property type="match status" value="1"/>
</dbReference>
<evidence type="ECO:0000256" key="4">
    <source>
        <dbReference type="ARBA" id="ARBA00022576"/>
    </source>
</evidence>
<dbReference type="HOGENOM" id="CLU_017584_0_6_4"/>
<dbReference type="GO" id="GO:1901605">
    <property type="term" value="P:alpha-amino acid metabolic process"/>
    <property type="evidence" value="ECO:0007669"/>
    <property type="project" value="TreeGrafter"/>
</dbReference>
<feature type="domain" description="Aminotransferase class I/classII large" evidence="7">
    <location>
        <begin position="45"/>
        <end position="390"/>
    </location>
</feature>
<evidence type="ECO:0000256" key="1">
    <source>
        <dbReference type="ARBA" id="ARBA00001933"/>
    </source>
</evidence>
<name>H3KBU0_9BURK</name>
<evidence type="ECO:0000256" key="3">
    <source>
        <dbReference type="ARBA" id="ARBA00011738"/>
    </source>
</evidence>
<dbReference type="InterPro" id="IPR015422">
    <property type="entry name" value="PyrdxlP-dep_Trfase_small"/>
</dbReference>
<dbReference type="PANTHER" id="PTHR42790:SF19">
    <property type="entry name" value="KYNURENINE_ALPHA-AMINOADIPATE AMINOTRANSFERASE, MITOCHONDRIAL"/>
    <property type="match status" value="1"/>
</dbReference>
<protein>
    <submittedName>
        <fullName evidence="8">Aminotransferase, class I/II</fullName>
    </submittedName>
</protein>
<dbReference type="CDD" id="cd00609">
    <property type="entry name" value="AAT_like"/>
    <property type="match status" value="1"/>
</dbReference>
<evidence type="ECO:0000313" key="8">
    <source>
        <dbReference type="EMBL" id="EHY32411.1"/>
    </source>
</evidence>
<organism evidence="8 9">
    <name type="scientific">Sutterella parvirubra YIT 11816</name>
    <dbReference type="NCBI Taxonomy" id="762967"/>
    <lineage>
        <taxon>Bacteria</taxon>
        <taxon>Pseudomonadati</taxon>
        <taxon>Pseudomonadota</taxon>
        <taxon>Betaproteobacteria</taxon>
        <taxon>Burkholderiales</taxon>
        <taxon>Sutterellaceae</taxon>
        <taxon>Sutterella</taxon>
    </lineage>
</organism>
<dbReference type="OrthoDB" id="9804020at2"/>
<gene>
    <name evidence="8" type="ORF">HMPREF9440_00187</name>
</gene>
<dbReference type="GO" id="GO:0008483">
    <property type="term" value="F:transaminase activity"/>
    <property type="evidence" value="ECO:0007669"/>
    <property type="project" value="UniProtKB-KW"/>
</dbReference>
<dbReference type="RefSeq" id="WP_008540560.1">
    <property type="nucleotide sequence ID" value="NZ_JH604856.1"/>
</dbReference>
<keyword evidence="4 8" id="KW-0032">Aminotransferase</keyword>
<comment type="similarity">
    <text evidence="2">Belongs to the class-I pyridoxal-phosphate-dependent aminotransferase family.</text>
</comment>